<organism evidence="5 6">
    <name type="scientific">Paracoccus aminophilus JCM 7686</name>
    <dbReference type="NCBI Taxonomy" id="1367847"/>
    <lineage>
        <taxon>Bacteria</taxon>
        <taxon>Pseudomonadati</taxon>
        <taxon>Pseudomonadota</taxon>
        <taxon>Alphaproteobacteria</taxon>
        <taxon>Rhodobacterales</taxon>
        <taxon>Paracoccaceae</taxon>
        <taxon>Paracoccus</taxon>
    </lineage>
</organism>
<dbReference type="InterPro" id="IPR002645">
    <property type="entry name" value="STAS_dom"/>
</dbReference>
<dbReference type="PROSITE" id="PS50801">
    <property type="entry name" value="STAS"/>
    <property type="match status" value="1"/>
</dbReference>
<dbReference type="EMBL" id="CP006650">
    <property type="protein sequence ID" value="AGT10186.1"/>
    <property type="molecule type" value="Genomic_DNA"/>
</dbReference>
<dbReference type="InterPro" id="IPR036513">
    <property type="entry name" value="STAS_dom_sf"/>
</dbReference>
<proteinExistence type="inferred from homology"/>
<evidence type="ECO:0000259" key="4">
    <source>
        <dbReference type="PROSITE" id="PS50801"/>
    </source>
</evidence>
<protein>
    <recommendedName>
        <fullName evidence="2">Anti-sigma factor antagonist</fullName>
    </recommendedName>
</protein>
<feature type="domain" description="STAS" evidence="4">
    <location>
        <begin position="21"/>
        <end position="110"/>
    </location>
</feature>
<gene>
    <name evidence="5" type="ORF">JCM7686_3150</name>
</gene>
<sequence length="120" mass="13180">MELELIRHATHDHVVVGEVRLDAAVATAFKDRMREILPHAPGLVLLDLGKVDFMDSSGLGAVIWTLKALPEGQRLELTGLTPNVERVFRLTRMETVFNIRPTDSDAALPPTDSAAPARTE</sequence>
<dbReference type="PATRIC" id="fig|1367847.3.peg.3176"/>
<dbReference type="PANTHER" id="PTHR33495:SF2">
    <property type="entry name" value="ANTI-SIGMA FACTOR ANTAGONIST TM_1081-RELATED"/>
    <property type="match status" value="1"/>
</dbReference>
<dbReference type="STRING" id="1367847.JCM7686_3150"/>
<dbReference type="HOGENOM" id="CLU_115403_6_2_5"/>
<dbReference type="RefSeq" id="WP_020951823.1">
    <property type="nucleotide sequence ID" value="NC_022041.1"/>
</dbReference>
<dbReference type="Pfam" id="PF13466">
    <property type="entry name" value="STAS_2"/>
    <property type="match status" value="1"/>
</dbReference>
<evidence type="ECO:0000256" key="2">
    <source>
        <dbReference type="RuleBase" id="RU003749"/>
    </source>
</evidence>
<dbReference type="PANTHER" id="PTHR33495">
    <property type="entry name" value="ANTI-SIGMA FACTOR ANTAGONIST TM_1081-RELATED-RELATED"/>
    <property type="match status" value="1"/>
</dbReference>
<name>S5YYC1_PARAH</name>
<dbReference type="KEGG" id="pami:JCM7686_3150"/>
<evidence type="ECO:0000313" key="5">
    <source>
        <dbReference type="EMBL" id="AGT10186.1"/>
    </source>
</evidence>
<dbReference type="CDD" id="cd07043">
    <property type="entry name" value="STAS_anti-anti-sigma_factors"/>
    <property type="match status" value="1"/>
</dbReference>
<dbReference type="GO" id="GO:0043856">
    <property type="term" value="F:anti-sigma factor antagonist activity"/>
    <property type="evidence" value="ECO:0007669"/>
    <property type="project" value="InterPro"/>
</dbReference>
<evidence type="ECO:0000313" key="6">
    <source>
        <dbReference type="Proteomes" id="UP000015480"/>
    </source>
</evidence>
<keyword evidence="6" id="KW-1185">Reference proteome</keyword>
<dbReference type="OrthoDB" id="9796076at2"/>
<reference evidence="5 6" key="1">
    <citation type="journal article" date="2014" name="BMC Genomics">
        <title>Architecture and functions of a multipartite genome of the methylotrophic bacterium Paracoccus aminophilus JCM 7686, containing primary and secondary chromids.</title>
        <authorList>
            <person name="Dziewit L."/>
            <person name="Czarnecki J."/>
            <person name="Wibberg D."/>
            <person name="Radlinska M."/>
            <person name="Mrozek P."/>
            <person name="Szymczak M."/>
            <person name="Schluter A."/>
            <person name="Puhler A."/>
            <person name="Bartosik D."/>
        </authorList>
    </citation>
    <scope>NUCLEOTIDE SEQUENCE [LARGE SCALE GENOMIC DNA]</scope>
    <source>
        <strain evidence="5">JCM 7686</strain>
    </source>
</reference>
<evidence type="ECO:0000256" key="3">
    <source>
        <dbReference type="SAM" id="MobiDB-lite"/>
    </source>
</evidence>
<comment type="similarity">
    <text evidence="1 2">Belongs to the anti-sigma-factor antagonist family.</text>
</comment>
<dbReference type="eggNOG" id="COG1366">
    <property type="taxonomic scope" value="Bacteria"/>
</dbReference>
<dbReference type="Proteomes" id="UP000015480">
    <property type="component" value="Chromosome"/>
</dbReference>
<dbReference type="InterPro" id="IPR058548">
    <property type="entry name" value="MlaB-like_STAS"/>
</dbReference>
<dbReference type="AlphaFoldDB" id="S5YYC1"/>
<dbReference type="Gene3D" id="3.30.750.24">
    <property type="entry name" value="STAS domain"/>
    <property type="match status" value="1"/>
</dbReference>
<accession>S5YYC1</accession>
<evidence type="ECO:0000256" key="1">
    <source>
        <dbReference type="ARBA" id="ARBA00009013"/>
    </source>
</evidence>
<dbReference type="InterPro" id="IPR003658">
    <property type="entry name" value="Anti-sigma_ant"/>
</dbReference>
<dbReference type="NCBIfam" id="TIGR00377">
    <property type="entry name" value="ant_ant_sig"/>
    <property type="match status" value="1"/>
</dbReference>
<dbReference type="SUPFAM" id="SSF52091">
    <property type="entry name" value="SpoIIaa-like"/>
    <property type="match status" value="1"/>
</dbReference>
<feature type="region of interest" description="Disordered" evidence="3">
    <location>
        <begin position="101"/>
        <end position="120"/>
    </location>
</feature>